<gene>
    <name evidence="2" type="ORF">M9Y10_045111</name>
</gene>
<name>A0ABR2JUB7_9EUKA</name>
<dbReference type="EMBL" id="JAPFFF010000009">
    <property type="protein sequence ID" value="KAK8882469.1"/>
    <property type="molecule type" value="Genomic_DNA"/>
</dbReference>
<reference evidence="2 3" key="1">
    <citation type="submission" date="2024-04" db="EMBL/GenBank/DDBJ databases">
        <title>Tritrichomonas musculus Genome.</title>
        <authorList>
            <person name="Alves-Ferreira E."/>
            <person name="Grigg M."/>
            <person name="Lorenzi H."/>
            <person name="Galac M."/>
        </authorList>
    </citation>
    <scope>NUCLEOTIDE SEQUENCE [LARGE SCALE GENOMIC DNA]</scope>
    <source>
        <strain evidence="2 3">EAF2021</strain>
    </source>
</reference>
<evidence type="ECO:0000313" key="3">
    <source>
        <dbReference type="Proteomes" id="UP001470230"/>
    </source>
</evidence>
<keyword evidence="1" id="KW-0175">Coiled coil</keyword>
<evidence type="ECO:0000313" key="2">
    <source>
        <dbReference type="EMBL" id="KAK8882469.1"/>
    </source>
</evidence>
<feature type="coiled-coil region" evidence="1">
    <location>
        <begin position="37"/>
        <end position="88"/>
    </location>
</feature>
<comment type="caution">
    <text evidence="2">The sequence shown here is derived from an EMBL/GenBank/DDBJ whole genome shotgun (WGS) entry which is preliminary data.</text>
</comment>
<proteinExistence type="predicted"/>
<accession>A0ABR2JUB7</accession>
<dbReference type="Proteomes" id="UP001470230">
    <property type="component" value="Unassembled WGS sequence"/>
</dbReference>
<organism evidence="2 3">
    <name type="scientific">Tritrichomonas musculus</name>
    <dbReference type="NCBI Taxonomy" id="1915356"/>
    <lineage>
        <taxon>Eukaryota</taxon>
        <taxon>Metamonada</taxon>
        <taxon>Parabasalia</taxon>
        <taxon>Tritrichomonadida</taxon>
        <taxon>Tritrichomonadidae</taxon>
        <taxon>Tritrichomonas</taxon>
    </lineage>
</organism>
<keyword evidence="3" id="KW-1185">Reference proteome</keyword>
<protein>
    <recommendedName>
        <fullName evidence="4">Kinetochore protein SPC25</fullName>
    </recommendedName>
</protein>
<evidence type="ECO:0008006" key="4">
    <source>
        <dbReference type="Google" id="ProtNLM"/>
    </source>
</evidence>
<evidence type="ECO:0000256" key="1">
    <source>
        <dbReference type="SAM" id="Coils"/>
    </source>
</evidence>
<sequence>MTDSVAWDEKYRQVKDRYNQLKIIRHTAVQADIDNIKEKFKEHMQTHKQTCQEIKEENLLLTKEISDIKSVQEKIIKLRSEVKLLKERLKYNDSILNVALDYNFLVVKCIGKSHYRFYGNDENDNNVIFEIRKDPRPFMYYPIAIPDTVPFQIFNSTYQIQNLREFFDILAPNMNK</sequence>